<proteinExistence type="predicted"/>
<comment type="caution">
    <text evidence="2">The sequence shown here is derived from an EMBL/GenBank/DDBJ whole genome shotgun (WGS) entry which is preliminary data.</text>
</comment>
<dbReference type="Proteomes" id="UP000010931">
    <property type="component" value="Unassembled WGS sequence"/>
</dbReference>
<evidence type="ECO:0000313" key="3">
    <source>
        <dbReference type="Proteomes" id="UP000010931"/>
    </source>
</evidence>
<feature type="compositionally biased region" description="Basic and acidic residues" evidence="1">
    <location>
        <begin position="101"/>
        <end position="127"/>
    </location>
</feature>
<gene>
    <name evidence="2" type="ORF">STRTUCAR8_06447</name>
</gene>
<sequence length="253" mass="27300">MGALMNRSTLPRHARAHAPGWAHPYPAGPFSPVFYRDGDTDDNDEGDDQDDEGDDDQDGDGSDDDGQDDGAGDTDGDDDQDGADALGDKGKRALASMKGKWKSEREKRKQLEDQLAQKDGADEAETVRRKAEQDALAKANTRILRAEVKAAAVGKLADPADAFKFLDLEQFEVDEDGNVDSDEVADAIEELVKSKPYLAAATAKRFQGTGDGGAARKASRPKQLTKHDLKIMTPEAIDQARIDGRLDDLMGGK</sequence>
<accession>L7ETP2</accession>
<dbReference type="AlphaFoldDB" id="L7ETP2"/>
<dbReference type="STRING" id="85558.T45_02316"/>
<feature type="region of interest" description="Disordered" evidence="1">
    <location>
        <begin position="1"/>
        <end position="127"/>
    </location>
</feature>
<evidence type="ECO:0000313" key="2">
    <source>
        <dbReference type="EMBL" id="ELP61765.1"/>
    </source>
</evidence>
<organism evidence="2 3">
    <name type="scientific">Streptomyces turgidiscabies (strain Car8)</name>
    <dbReference type="NCBI Taxonomy" id="698760"/>
    <lineage>
        <taxon>Bacteria</taxon>
        <taxon>Bacillati</taxon>
        <taxon>Actinomycetota</taxon>
        <taxon>Actinomycetes</taxon>
        <taxon>Kitasatosporales</taxon>
        <taxon>Streptomycetaceae</taxon>
        <taxon>Streptomyces</taxon>
    </lineage>
</organism>
<feature type="region of interest" description="Disordered" evidence="1">
    <location>
        <begin position="207"/>
        <end position="229"/>
    </location>
</feature>
<dbReference type="EMBL" id="AEJB01000655">
    <property type="protein sequence ID" value="ELP61765.1"/>
    <property type="molecule type" value="Genomic_DNA"/>
</dbReference>
<name>L7ETP2_STRT8</name>
<dbReference type="PATRIC" id="fig|698760.3.peg.9260"/>
<feature type="compositionally biased region" description="Acidic residues" evidence="1">
    <location>
        <begin position="39"/>
        <end position="82"/>
    </location>
</feature>
<keyword evidence="3" id="KW-1185">Reference proteome</keyword>
<reference evidence="2 3" key="1">
    <citation type="journal article" date="2011" name="Plasmid">
        <title>Streptomyces turgidiscabies Car8 contains a modular pathogenicity island that shares virulence genes with other actinobacterial plant pathogens.</title>
        <authorList>
            <person name="Huguet-Tapia J.C."/>
            <person name="Badger J.H."/>
            <person name="Loria R."/>
            <person name="Pettis G.S."/>
        </authorList>
    </citation>
    <scope>NUCLEOTIDE SEQUENCE [LARGE SCALE GENOMIC DNA]</scope>
    <source>
        <strain evidence="2 3">Car8</strain>
    </source>
</reference>
<evidence type="ECO:0000256" key="1">
    <source>
        <dbReference type="SAM" id="MobiDB-lite"/>
    </source>
</evidence>
<protein>
    <submittedName>
        <fullName evidence="2">Uncharacterized protein</fullName>
    </submittedName>
</protein>